<protein>
    <submittedName>
        <fullName evidence="1">Uncharacterized protein</fullName>
    </submittedName>
</protein>
<gene>
    <name evidence="1" type="ORF">ACI1P1_07745</name>
</gene>
<reference evidence="1" key="1">
    <citation type="submission" date="2024-12" db="EMBL/GenBank/DDBJ databases">
        <authorList>
            <person name="Wu N."/>
        </authorList>
    </citation>
    <scope>NUCLEOTIDE SEQUENCE</scope>
    <source>
        <strain evidence="1">P15</strain>
    </source>
</reference>
<dbReference type="Proteomes" id="UP001631969">
    <property type="component" value="Unassembled WGS sequence"/>
</dbReference>
<dbReference type="EMBL" id="JBJURJ010000004">
    <property type="protein sequence ID" value="MFM9328174.1"/>
    <property type="molecule type" value="Genomic_DNA"/>
</dbReference>
<sequence length="160" mass="17667">MLAPIYFQFEDKKAALLALDTLQELGFTGQMLEHRHPEHKPVLQLTIRQGDLVAALEIAQAHGGVLLETEAQPEQEVYNNAYDLAGVPIPAHTVTEDLPEAYLAGEEAAELPRYKRHADTREEAEAMVARNAAQQFRAPGPGLFDPSDDDLDQFDAGIHL</sequence>
<accession>A0ACC7NTU5</accession>
<name>A0ACC7NTU5_9BACL</name>
<organism evidence="1 2">
    <name type="scientific">Paenibacillus mesotrionivorans</name>
    <dbReference type="NCBI Taxonomy" id="3160968"/>
    <lineage>
        <taxon>Bacteria</taxon>
        <taxon>Bacillati</taxon>
        <taxon>Bacillota</taxon>
        <taxon>Bacilli</taxon>
        <taxon>Bacillales</taxon>
        <taxon>Paenibacillaceae</taxon>
        <taxon>Paenibacillus</taxon>
    </lineage>
</organism>
<comment type="caution">
    <text evidence="1">The sequence shown here is derived from an EMBL/GenBank/DDBJ whole genome shotgun (WGS) entry which is preliminary data.</text>
</comment>
<evidence type="ECO:0000313" key="1">
    <source>
        <dbReference type="EMBL" id="MFM9328174.1"/>
    </source>
</evidence>
<proteinExistence type="predicted"/>
<evidence type="ECO:0000313" key="2">
    <source>
        <dbReference type="Proteomes" id="UP001631969"/>
    </source>
</evidence>
<keyword evidence="2" id="KW-1185">Reference proteome</keyword>